<dbReference type="GO" id="GO:0003755">
    <property type="term" value="F:peptidyl-prolyl cis-trans isomerase activity"/>
    <property type="evidence" value="ECO:0007669"/>
    <property type="project" value="UniProtKB-EC"/>
</dbReference>
<keyword evidence="5 8" id="KW-0413">Isomerase</keyword>
<evidence type="ECO:0000313" key="8">
    <source>
        <dbReference type="EMBL" id="MEX6687238.1"/>
    </source>
</evidence>
<dbReference type="InterPro" id="IPR024936">
    <property type="entry name" value="Cyclophilin-type_PPIase"/>
</dbReference>
<keyword evidence="4" id="KW-0697">Rotamase</keyword>
<dbReference type="EMBL" id="JAULBC010000002">
    <property type="protein sequence ID" value="MEX6687238.1"/>
    <property type="molecule type" value="Genomic_DNA"/>
</dbReference>
<evidence type="ECO:0000256" key="2">
    <source>
        <dbReference type="ARBA" id="ARBA00007365"/>
    </source>
</evidence>
<dbReference type="InterPro" id="IPR002130">
    <property type="entry name" value="Cyclophilin-type_PPIase_dom"/>
</dbReference>
<dbReference type="PANTHER" id="PTHR45625:SF4">
    <property type="entry name" value="PEPTIDYLPROLYL ISOMERASE DOMAIN AND WD REPEAT-CONTAINING PROTEIN 1"/>
    <property type="match status" value="1"/>
</dbReference>
<dbReference type="Proteomes" id="UP001560573">
    <property type="component" value="Unassembled WGS sequence"/>
</dbReference>
<protein>
    <recommendedName>
        <fullName evidence="3">peptidylprolyl isomerase</fullName>
        <ecNumber evidence="3">5.2.1.8</ecNumber>
    </recommendedName>
</protein>
<feature type="domain" description="PPIase cyclophilin-type" evidence="7">
    <location>
        <begin position="31"/>
        <end position="211"/>
    </location>
</feature>
<reference evidence="8 9" key="1">
    <citation type="submission" date="2023-07" db="EMBL/GenBank/DDBJ databases">
        <authorList>
            <person name="Lian W.-H."/>
        </authorList>
    </citation>
    <scope>NUCLEOTIDE SEQUENCE [LARGE SCALE GENOMIC DNA]</scope>
    <source>
        <strain evidence="8 9">SYSU DXS3180</strain>
    </source>
</reference>
<dbReference type="CDD" id="cd00317">
    <property type="entry name" value="cyclophilin"/>
    <property type="match status" value="1"/>
</dbReference>
<dbReference type="InterPro" id="IPR044666">
    <property type="entry name" value="Cyclophilin_A-like"/>
</dbReference>
<organism evidence="8 9">
    <name type="scientific">Danxiaibacter flavus</name>
    <dbReference type="NCBI Taxonomy" id="3049108"/>
    <lineage>
        <taxon>Bacteria</taxon>
        <taxon>Pseudomonadati</taxon>
        <taxon>Bacteroidota</taxon>
        <taxon>Chitinophagia</taxon>
        <taxon>Chitinophagales</taxon>
        <taxon>Chitinophagaceae</taxon>
        <taxon>Danxiaibacter</taxon>
    </lineage>
</organism>
<evidence type="ECO:0000256" key="5">
    <source>
        <dbReference type="ARBA" id="ARBA00023235"/>
    </source>
</evidence>
<evidence type="ECO:0000259" key="7">
    <source>
        <dbReference type="PROSITE" id="PS50072"/>
    </source>
</evidence>
<dbReference type="PIRSF" id="PIRSF001467">
    <property type="entry name" value="Peptidylpro_ismrse"/>
    <property type="match status" value="1"/>
</dbReference>
<accession>A0ABV3ZBM7</accession>
<dbReference type="Gene3D" id="2.40.100.10">
    <property type="entry name" value="Cyclophilin-like"/>
    <property type="match status" value="1"/>
</dbReference>
<dbReference type="SUPFAM" id="SSF50891">
    <property type="entry name" value="Cyclophilin-like"/>
    <property type="match status" value="1"/>
</dbReference>
<evidence type="ECO:0000256" key="6">
    <source>
        <dbReference type="SAM" id="SignalP"/>
    </source>
</evidence>
<name>A0ABV3ZBM7_9BACT</name>
<evidence type="ECO:0000256" key="4">
    <source>
        <dbReference type="ARBA" id="ARBA00023110"/>
    </source>
</evidence>
<comment type="function">
    <text evidence="1">PPIases accelerate the folding of proteins. It catalyzes the cis-trans isomerization of proline imidic peptide bonds in oligopeptides.</text>
</comment>
<dbReference type="EC" id="5.2.1.8" evidence="3"/>
<evidence type="ECO:0000256" key="3">
    <source>
        <dbReference type="ARBA" id="ARBA00013194"/>
    </source>
</evidence>
<dbReference type="InterPro" id="IPR029000">
    <property type="entry name" value="Cyclophilin-like_dom_sf"/>
</dbReference>
<dbReference type="Pfam" id="PF00160">
    <property type="entry name" value="Pro_isomerase"/>
    <property type="match status" value="1"/>
</dbReference>
<evidence type="ECO:0000313" key="9">
    <source>
        <dbReference type="Proteomes" id="UP001560573"/>
    </source>
</evidence>
<keyword evidence="9" id="KW-1185">Reference proteome</keyword>
<dbReference type="PROSITE" id="PS50072">
    <property type="entry name" value="CSA_PPIASE_2"/>
    <property type="match status" value="1"/>
</dbReference>
<dbReference type="RefSeq" id="WP_369328642.1">
    <property type="nucleotide sequence ID" value="NZ_JAULBC010000002.1"/>
</dbReference>
<comment type="similarity">
    <text evidence="2">Belongs to the cyclophilin-type PPIase family.</text>
</comment>
<feature type="chain" id="PRO_5045650920" description="peptidylprolyl isomerase" evidence="6">
    <location>
        <begin position="20"/>
        <end position="218"/>
    </location>
</feature>
<dbReference type="PANTHER" id="PTHR45625">
    <property type="entry name" value="PEPTIDYL-PROLYL CIS-TRANS ISOMERASE-RELATED"/>
    <property type="match status" value="1"/>
</dbReference>
<comment type="caution">
    <text evidence="8">The sequence shown here is derived from an EMBL/GenBank/DDBJ whole genome shotgun (WGS) entry which is preliminary data.</text>
</comment>
<gene>
    <name evidence="8" type="ORF">QTN47_07015</name>
</gene>
<keyword evidence="6" id="KW-0732">Signal</keyword>
<feature type="signal peptide" evidence="6">
    <location>
        <begin position="1"/>
        <end position="19"/>
    </location>
</feature>
<proteinExistence type="inferred from homology"/>
<evidence type="ECO:0000256" key="1">
    <source>
        <dbReference type="ARBA" id="ARBA00002388"/>
    </source>
</evidence>
<sequence>MKKFIVLVLCMVLVSVAFAQKKKIILTTSYGKIEMVLYDKTPKHRDNMLKLVRQKFYDSIMFHRIIPAFVIQGGDPNSKHAKPGAMLGEGDVGYKIPAEINDEYYHRRGAVGMAREDNPEKASSGCQFYIVVGKKITDETLDKLTKNNGRTFTKEQRDVYKTEGGTPHLDGRYTVFGMVIKGMDVVDTISKLPRDANDRPNQDVVMKRVRIKKKFWIF</sequence>